<dbReference type="PANTHER" id="PTHR34070:SF1">
    <property type="entry name" value="DNA ALKYLATION REPAIR PROTEIN"/>
    <property type="match status" value="1"/>
</dbReference>
<dbReference type="EMBL" id="JAVYAA010000004">
    <property type="protein sequence ID" value="MDT8978164.1"/>
    <property type="molecule type" value="Genomic_DNA"/>
</dbReference>
<name>A0AAJ2NA12_9BACL</name>
<dbReference type="Gene3D" id="1.25.40.290">
    <property type="entry name" value="ARM repeat domains"/>
    <property type="match status" value="1"/>
</dbReference>
<dbReference type="SUPFAM" id="SSF48371">
    <property type="entry name" value="ARM repeat"/>
    <property type="match status" value="1"/>
</dbReference>
<keyword evidence="2" id="KW-1185">Reference proteome</keyword>
<dbReference type="Gene3D" id="1.20.1660.10">
    <property type="entry name" value="Hypothetical protein (EF3068)"/>
    <property type="match status" value="1"/>
</dbReference>
<sequence length="266" mass="31311">MRGEYLYGLLIRWEYGWHETWAAATDFQTIATRRYKGEIFMSVYPIEPLIESFRASADPDRASAMSAYMRDQFPFLGVPQPVRKLLIKEHTQLYGKPQSAEEILHAAQHLWNLEEREFAYVAMGLLEGGVKFFNLAHIHRIEQFIVTRSWWDTVDGLATCTVGGVMKRYPEAWAEYADRWIHSDQMWLNRTGILFQLKYKDQTNTDLLHLAIHTHIASKEFFLQKAIGWALREYAKTNPEWVRDYVELHALMPLSRREALKRLESR</sequence>
<protein>
    <submittedName>
        <fullName evidence="1">DNA alkylation repair protein</fullName>
    </submittedName>
</protein>
<organism evidence="1 2">
    <name type="scientific">Paenibacillus suaedae</name>
    <dbReference type="NCBI Taxonomy" id="3077233"/>
    <lineage>
        <taxon>Bacteria</taxon>
        <taxon>Bacillati</taxon>
        <taxon>Bacillota</taxon>
        <taxon>Bacilli</taxon>
        <taxon>Bacillales</taxon>
        <taxon>Paenibacillaceae</taxon>
        <taxon>Paenibacillus</taxon>
    </lineage>
</organism>
<dbReference type="Proteomes" id="UP001250538">
    <property type="component" value="Unassembled WGS sequence"/>
</dbReference>
<dbReference type="AlphaFoldDB" id="A0AAJ2NA12"/>
<dbReference type="InterPro" id="IPR016024">
    <property type="entry name" value="ARM-type_fold"/>
</dbReference>
<accession>A0AAJ2NA12</accession>
<dbReference type="RefSeq" id="WP_315746292.1">
    <property type="nucleotide sequence ID" value="NZ_JAVYAA010000004.1"/>
</dbReference>
<reference evidence="2" key="1">
    <citation type="submission" date="2023-09" db="EMBL/GenBank/DDBJ databases">
        <title>Paenibacillus sp. chi10 Genome sequencing and assembly.</title>
        <authorList>
            <person name="Kim I."/>
        </authorList>
    </citation>
    <scope>NUCLEOTIDE SEQUENCE [LARGE SCALE GENOMIC DNA]</scope>
    <source>
        <strain evidence="2">chi10</strain>
    </source>
</reference>
<dbReference type="InterPro" id="IPR014825">
    <property type="entry name" value="DNA_alkylation"/>
</dbReference>
<dbReference type="PANTHER" id="PTHR34070">
    <property type="entry name" value="ARMADILLO-TYPE FOLD"/>
    <property type="match status" value="1"/>
</dbReference>
<comment type="caution">
    <text evidence="1">The sequence shown here is derived from an EMBL/GenBank/DDBJ whole genome shotgun (WGS) entry which is preliminary data.</text>
</comment>
<proteinExistence type="predicted"/>
<gene>
    <name evidence="1" type="ORF">RQP50_18220</name>
</gene>
<dbReference type="CDD" id="cd07064">
    <property type="entry name" value="AlkD_like_1"/>
    <property type="match status" value="1"/>
</dbReference>
<dbReference type="Pfam" id="PF08713">
    <property type="entry name" value="DNA_alkylation"/>
    <property type="match status" value="1"/>
</dbReference>
<evidence type="ECO:0000313" key="1">
    <source>
        <dbReference type="EMBL" id="MDT8978164.1"/>
    </source>
</evidence>
<evidence type="ECO:0000313" key="2">
    <source>
        <dbReference type="Proteomes" id="UP001250538"/>
    </source>
</evidence>